<gene>
    <name evidence="1" type="ORF">BD626DRAFT_574888</name>
</gene>
<proteinExistence type="predicted"/>
<evidence type="ECO:0000313" key="2">
    <source>
        <dbReference type="Proteomes" id="UP000320762"/>
    </source>
</evidence>
<dbReference type="OrthoDB" id="2631350at2759"/>
<dbReference type="AlphaFoldDB" id="A0A550BX00"/>
<accession>A0A550BX00</accession>
<sequence length="181" mass="20244">MTGTHGLDHAYKVLQAMSSDPLRLRELQHYDLSSADCWSSDSGHRGSSTPSAFFRLLRDRLDPPHAHHAPVAAGMSPLTSSSRDLRAFPNVSTMHRVLQPRGCRRRWRGRRAHRDVARDCGTSAFANREADGMSRVTLAGLVPIDATRCPELEDLTFPLSVRQVPEPVQLEDHEVLRITKC</sequence>
<name>A0A550BX00_9AGAR</name>
<dbReference type="Proteomes" id="UP000320762">
    <property type="component" value="Unassembled WGS sequence"/>
</dbReference>
<dbReference type="EMBL" id="VDMD01000053">
    <property type="protein sequence ID" value="TRM57067.1"/>
    <property type="molecule type" value="Genomic_DNA"/>
</dbReference>
<comment type="caution">
    <text evidence="1">The sequence shown here is derived from an EMBL/GenBank/DDBJ whole genome shotgun (WGS) entry which is preliminary data.</text>
</comment>
<reference evidence="1 2" key="1">
    <citation type="journal article" date="2019" name="New Phytol.">
        <title>Comparative genomics reveals unique wood-decay strategies and fruiting body development in the Schizophyllaceae.</title>
        <authorList>
            <person name="Almasi E."/>
            <person name="Sahu N."/>
            <person name="Krizsan K."/>
            <person name="Balint B."/>
            <person name="Kovacs G.M."/>
            <person name="Kiss B."/>
            <person name="Cseklye J."/>
            <person name="Drula E."/>
            <person name="Henrissat B."/>
            <person name="Nagy I."/>
            <person name="Chovatia M."/>
            <person name="Adam C."/>
            <person name="LaButti K."/>
            <person name="Lipzen A."/>
            <person name="Riley R."/>
            <person name="Grigoriev I.V."/>
            <person name="Nagy L.G."/>
        </authorList>
    </citation>
    <scope>NUCLEOTIDE SEQUENCE [LARGE SCALE GENOMIC DNA]</scope>
    <source>
        <strain evidence="1 2">NL-1724</strain>
    </source>
</reference>
<evidence type="ECO:0000313" key="1">
    <source>
        <dbReference type="EMBL" id="TRM57067.1"/>
    </source>
</evidence>
<organism evidence="1 2">
    <name type="scientific">Schizophyllum amplum</name>
    <dbReference type="NCBI Taxonomy" id="97359"/>
    <lineage>
        <taxon>Eukaryota</taxon>
        <taxon>Fungi</taxon>
        <taxon>Dikarya</taxon>
        <taxon>Basidiomycota</taxon>
        <taxon>Agaricomycotina</taxon>
        <taxon>Agaricomycetes</taxon>
        <taxon>Agaricomycetidae</taxon>
        <taxon>Agaricales</taxon>
        <taxon>Schizophyllaceae</taxon>
        <taxon>Schizophyllum</taxon>
    </lineage>
</organism>
<protein>
    <submittedName>
        <fullName evidence="1">Uncharacterized protein</fullName>
    </submittedName>
</protein>
<keyword evidence="2" id="KW-1185">Reference proteome</keyword>